<dbReference type="RefSeq" id="WP_151114483.1">
    <property type="nucleotide sequence ID" value="NZ_CP042582.1"/>
</dbReference>
<dbReference type="OrthoDB" id="7870532at2"/>
<reference evidence="1 2" key="1">
    <citation type="submission" date="2019-08" db="EMBL/GenBank/DDBJ databases">
        <title>Hyperibacter terrae gen. nov., sp. nov. and Hyperibacter viscosus sp. nov., two new members in the family Rhodospirillaceae isolated from the rhizosphere of Hypericum perforatum.</title>
        <authorList>
            <person name="Noviana Z."/>
        </authorList>
    </citation>
    <scope>NUCLEOTIDE SEQUENCE [LARGE SCALE GENOMIC DNA]</scope>
    <source>
        <strain evidence="1 2">R5959</strain>
    </source>
</reference>
<organism evidence="1 2">
    <name type="scientific">Hypericibacter adhaerens</name>
    <dbReference type="NCBI Taxonomy" id="2602016"/>
    <lineage>
        <taxon>Bacteria</taxon>
        <taxon>Pseudomonadati</taxon>
        <taxon>Pseudomonadota</taxon>
        <taxon>Alphaproteobacteria</taxon>
        <taxon>Rhodospirillales</taxon>
        <taxon>Dongiaceae</taxon>
        <taxon>Hypericibacter</taxon>
    </lineage>
</organism>
<sequence>MSDKPTAQLEGWQLLTLHGRPHQLIGFATDHPRLPGHRRFIHTSRVLRISDDLTEAETLNTLYRLRRPLSDMRFDQAYPTFIAMADLVAERVVGGHWRISRNGQIQAGGIPGFQIAILCMLDLLDRPGH</sequence>
<dbReference type="KEGG" id="hadh:FRZ61_01460"/>
<evidence type="ECO:0000313" key="2">
    <source>
        <dbReference type="Proteomes" id="UP000325797"/>
    </source>
</evidence>
<accession>A0A5J6MVQ1</accession>
<dbReference type="AlphaFoldDB" id="A0A5J6MVQ1"/>
<dbReference type="Proteomes" id="UP000325797">
    <property type="component" value="Chromosome"/>
</dbReference>
<keyword evidence="2" id="KW-1185">Reference proteome</keyword>
<dbReference type="EMBL" id="CP042582">
    <property type="protein sequence ID" value="QEX20230.1"/>
    <property type="molecule type" value="Genomic_DNA"/>
</dbReference>
<name>A0A5J6MVQ1_9PROT</name>
<proteinExistence type="predicted"/>
<evidence type="ECO:0000313" key="1">
    <source>
        <dbReference type="EMBL" id="QEX20230.1"/>
    </source>
</evidence>
<gene>
    <name evidence="1" type="ORF">FRZ61_01460</name>
</gene>
<protein>
    <submittedName>
        <fullName evidence="1">Uncharacterized protein</fullName>
    </submittedName>
</protein>